<dbReference type="STRING" id="1410606.T478_0609"/>
<dbReference type="RefSeq" id="WP_048105083.1">
    <property type="nucleotide sequence ID" value="NZ_CP007026.1"/>
</dbReference>
<dbReference type="Pfam" id="PF22814">
    <property type="entry name" value="WelO5"/>
    <property type="match status" value="1"/>
</dbReference>
<evidence type="ECO:0000313" key="4">
    <source>
        <dbReference type="Proteomes" id="UP000030944"/>
    </source>
</evidence>
<feature type="domain" description="Fe2OG dioxygenase" evidence="1">
    <location>
        <begin position="105"/>
        <end position="238"/>
    </location>
</feature>
<keyword evidence="5" id="KW-1185">Reference proteome</keyword>
<dbReference type="EMBL" id="CP007026">
    <property type="protein sequence ID" value="AJA91852.1"/>
    <property type="molecule type" value="Genomic_DNA"/>
</dbReference>
<dbReference type="EMBL" id="LXWN01000001">
    <property type="protein sequence ID" value="PTL87865.1"/>
    <property type="molecule type" value="Genomic_DNA"/>
</dbReference>
<reference evidence="5" key="2">
    <citation type="submission" date="2016-05" db="EMBL/GenBank/DDBJ databases">
        <authorList>
            <person name="Dupont C."/>
            <person name="Santoro A."/>
        </authorList>
    </citation>
    <scope>NUCLEOTIDE SEQUENCE [LARGE SCALE GENOMIC DNA]</scope>
    <source>
        <strain evidence="5">U25</strain>
    </source>
</reference>
<dbReference type="Proteomes" id="UP000030944">
    <property type="component" value="Chromosome"/>
</dbReference>
<protein>
    <submittedName>
        <fullName evidence="2">2OG-Fe(II) oxygenase family protein</fullName>
    </submittedName>
</protein>
<proteinExistence type="predicted"/>
<evidence type="ECO:0000259" key="1">
    <source>
        <dbReference type="PROSITE" id="PS51471"/>
    </source>
</evidence>
<dbReference type="AlphaFoldDB" id="A0A0A7UYJ2"/>
<dbReference type="InterPro" id="IPR005123">
    <property type="entry name" value="Oxoglu/Fe-dep_dioxygenase_dom"/>
</dbReference>
<gene>
    <name evidence="3" type="ORF">A7X95_00860</name>
    <name evidence="2" type="ORF">T478_0609</name>
</gene>
<reference evidence="2 4" key="1">
    <citation type="journal article" date="2015" name="Proc. Natl. Acad. Sci. U.S.A.">
        <title>Genomic and proteomic characterization of "Candidatus Nitrosopelagicus brevis": An ammonia-oxidizing archaeon from the open ocean.</title>
        <authorList>
            <person name="Santoro A.E."/>
            <person name="Dupont C.L."/>
            <person name="Richter R.A."/>
            <person name="Craig M.T."/>
            <person name="Carini P."/>
            <person name="McIlvin M.R."/>
            <person name="Yang Y."/>
            <person name="Orsi W.D."/>
            <person name="Moran D.M."/>
            <person name="Saito M.A."/>
        </authorList>
    </citation>
    <scope>NUCLEOTIDE SEQUENCE [LARGE SCALE GENOMIC DNA]</scope>
    <source>
        <strain evidence="2">CN25</strain>
        <strain evidence="4">V2</strain>
    </source>
</reference>
<dbReference type="InterPro" id="IPR055091">
    <property type="entry name" value="WelO5-like"/>
</dbReference>
<evidence type="ECO:0000313" key="5">
    <source>
        <dbReference type="Proteomes" id="UP000241022"/>
    </source>
</evidence>
<organism evidence="2 4">
    <name type="scientific">Candidatus Nitrosopelagicus brevis</name>
    <dbReference type="NCBI Taxonomy" id="1410606"/>
    <lineage>
        <taxon>Archaea</taxon>
        <taxon>Nitrososphaerota</taxon>
    </lineage>
</organism>
<dbReference type="Gene3D" id="2.60.120.620">
    <property type="entry name" value="q2cbj1_9rhob like domain"/>
    <property type="match status" value="1"/>
</dbReference>
<sequence length="248" mass="28267">MWTPQTLFESDSYDDLITGKIPALIVPEILSKTECSSLCNRITNNQTTNGNPRRFGTSLSSHIYEKSKYFSNAQRSNDSLKKLFAENISPLIAMRNAISKKFQKQLTTAIENGMSYSDAVIRIHGNDDSVHLHRDNSNFEMSDYNVSNLKNQLSAILYLQSPEQGGELTIYHKLWNKEDERMREPDFGYSSALIEDVHKTKISPIEGNMVLLNPKFYHQIESVSGSRSRISIGFFFGELSKNYLCSWS</sequence>
<reference evidence="3 5" key="4">
    <citation type="submission" date="2018-04" db="EMBL/GenBank/DDBJ databases">
        <title>Transcriptomics of ammonia oxidizing archaea.</title>
        <authorList>
            <person name="Carini P."/>
        </authorList>
    </citation>
    <scope>NUCLEOTIDE SEQUENCE [LARGE SCALE GENOMIC DNA]</scope>
    <source>
        <strain evidence="3 5">U25</strain>
    </source>
</reference>
<reference evidence="3" key="3">
    <citation type="submission" date="2016-05" db="EMBL/GenBank/DDBJ databases">
        <authorList>
            <person name="Lavstsen T."/>
            <person name="Jespersen J.S."/>
        </authorList>
    </citation>
    <scope>NUCLEOTIDE SEQUENCE [LARGE SCALE GENOMIC DNA]</scope>
    <source>
        <strain evidence="3">U25</strain>
    </source>
</reference>
<accession>A0A0A7UYJ2</accession>
<dbReference type="GeneID" id="24816502"/>
<dbReference type="HOGENOM" id="CLU_072365_1_0_2"/>
<dbReference type="OrthoDB" id="5013at2157"/>
<dbReference type="Proteomes" id="UP000241022">
    <property type="component" value="Unassembled WGS sequence"/>
</dbReference>
<evidence type="ECO:0000313" key="2">
    <source>
        <dbReference type="EMBL" id="AJA91852.1"/>
    </source>
</evidence>
<dbReference type="KEGG" id="nbv:T478_0609"/>
<evidence type="ECO:0000313" key="3">
    <source>
        <dbReference type="EMBL" id="PTL87865.1"/>
    </source>
</evidence>
<dbReference type="PROSITE" id="PS51471">
    <property type="entry name" value="FE2OG_OXY"/>
    <property type="match status" value="1"/>
</dbReference>
<name>A0A0A7UYJ2_9ARCH</name>